<proteinExistence type="predicted"/>
<sequence length="379" mass="42205">MENQSPDWSSLSLDLLNRVSKKLDHSFDYLHFRSVCSNWHSAAPPLKFPPLLFLPFDPTTETIPFFDPSDGGVHSFPLPAEARNKTFCGTSHGWLILLDEPTNCISLLNPLTSTSVPLPPFTHHLPKPSTKRVILRIDRCLANPRCIRPGVPWQNRPFIQEAVLSSPPATSGDPCIVMAILQNGEELAFCRPGDGAWTLVETNGVYNIDSVAYWNGSFYAVDRIGRIAVCELNATPAGVARVSLVPEPLVPDQFKLLESKGELLLVGIDTEDDDNPDYEMKTFVYKADMGEGRLTWTKVDTMGEKTLFLSEDSNSGFVGHELRGCRRNCMYISKSSDHEEAVHFIRLRNIGDSSSSELISCRWSSNPSGAVFWLKPGFF</sequence>
<dbReference type="InterPro" id="IPR005174">
    <property type="entry name" value="KIB1-4_b-propeller"/>
</dbReference>
<protein>
    <submittedName>
        <fullName evidence="4 5">F-box protein At5g55150</fullName>
    </submittedName>
</protein>
<dbReference type="OrthoDB" id="585457at2759"/>
<feature type="domain" description="F-box" evidence="1">
    <location>
        <begin position="8"/>
        <end position="43"/>
    </location>
</feature>
<dbReference type="InterPro" id="IPR050942">
    <property type="entry name" value="F-box_BR-signaling"/>
</dbReference>
<name>A0A6I9S8V1_ELAGV</name>
<evidence type="ECO:0000259" key="2">
    <source>
        <dbReference type="Pfam" id="PF03478"/>
    </source>
</evidence>
<dbReference type="PANTHER" id="PTHR44259">
    <property type="entry name" value="OS07G0183000 PROTEIN-RELATED"/>
    <property type="match status" value="1"/>
</dbReference>
<dbReference type="PANTHER" id="PTHR44259:SF111">
    <property type="entry name" value="OS04G0167600 PROTEIN"/>
    <property type="match status" value="1"/>
</dbReference>
<dbReference type="RefSeq" id="XP_010935323.1">
    <property type="nucleotide sequence ID" value="XM_010937021.1"/>
</dbReference>
<gene>
    <name evidence="4 5" type="primary">LOC105055251</name>
</gene>
<feature type="domain" description="KIB1-4 beta-propeller" evidence="2">
    <location>
        <begin position="65"/>
        <end position="338"/>
    </location>
</feature>
<dbReference type="InterPro" id="IPR001810">
    <property type="entry name" value="F-box_dom"/>
</dbReference>
<dbReference type="GeneID" id="105055251"/>
<evidence type="ECO:0000313" key="4">
    <source>
        <dbReference type="RefSeq" id="XP_010935323.1"/>
    </source>
</evidence>
<dbReference type="AlphaFoldDB" id="A0A6I9S8V1"/>
<dbReference type="Pfam" id="PF03478">
    <property type="entry name" value="Beta-prop_KIB1-4"/>
    <property type="match status" value="1"/>
</dbReference>
<dbReference type="Proteomes" id="UP000504607">
    <property type="component" value="Chromosome 12"/>
</dbReference>
<reference evidence="4 5" key="1">
    <citation type="submission" date="2025-04" db="UniProtKB">
        <authorList>
            <consortium name="RefSeq"/>
        </authorList>
    </citation>
    <scope>IDENTIFICATION</scope>
</reference>
<keyword evidence="3" id="KW-1185">Reference proteome</keyword>
<dbReference type="RefSeq" id="XP_010935324.1">
    <property type="nucleotide sequence ID" value="XM_010937022.1"/>
</dbReference>
<evidence type="ECO:0000313" key="3">
    <source>
        <dbReference type="Proteomes" id="UP000504607"/>
    </source>
</evidence>
<accession>A0A6I9S8V1</accession>
<dbReference type="KEGG" id="egu:105055251"/>
<dbReference type="Pfam" id="PF00646">
    <property type="entry name" value="F-box"/>
    <property type="match status" value="1"/>
</dbReference>
<evidence type="ECO:0000313" key="5">
    <source>
        <dbReference type="RefSeq" id="XP_010935324.1"/>
    </source>
</evidence>
<organism evidence="3 5">
    <name type="scientific">Elaeis guineensis var. tenera</name>
    <name type="common">Oil palm</name>
    <dbReference type="NCBI Taxonomy" id="51953"/>
    <lineage>
        <taxon>Eukaryota</taxon>
        <taxon>Viridiplantae</taxon>
        <taxon>Streptophyta</taxon>
        <taxon>Embryophyta</taxon>
        <taxon>Tracheophyta</taxon>
        <taxon>Spermatophyta</taxon>
        <taxon>Magnoliopsida</taxon>
        <taxon>Liliopsida</taxon>
        <taxon>Arecaceae</taxon>
        <taxon>Arecoideae</taxon>
        <taxon>Cocoseae</taxon>
        <taxon>Elaeidinae</taxon>
        <taxon>Elaeis</taxon>
    </lineage>
</organism>
<evidence type="ECO:0000259" key="1">
    <source>
        <dbReference type="Pfam" id="PF00646"/>
    </source>
</evidence>